<gene>
    <name evidence="1" type="ORF">A4G28_02935</name>
</gene>
<dbReference type="Proteomes" id="UP000077342">
    <property type="component" value="Unassembled WGS sequence"/>
</dbReference>
<proteinExistence type="predicted"/>
<comment type="caution">
    <text evidence="1">The sequence shown here is derived from an EMBL/GenBank/DDBJ whole genome shotgun (WGS) entry which is preliminary data.</text>
</comment>
<dbReference type="AlphaFoldDB" id="A0A162DTS7"/>
<protein>
    <submittedName>
        <fullName evidence="1">Uncharacterized protein</fullName>
    </submittedName>
</protein>
<sequence length="67" mass="7735">MSTAAVVDIAGARGQRRRYPDETVTNLCFVRRIFRMTCRMWQKDNRRRLEAAGFISQITQIAAKCKA</sequence>
<name>A0A162DTS7_9MYCO</name>
<evidence type="ECO:0000313" key="1">
    <source>
        <dbReference type="EMBL" id="KZS58258.1"/>
    </source>
</evidence>
<dbReference type="EMBL" id="LWCI01000152">
    <property type="protein sequence ID" value="KZS58258.1"/>
    <property type="molecule type" value="Genomic_DNA"/>
</dbReference>
<evidence type="ECO:0000313" key="2">
    <source>
        <dbReference type="Proteomes" id="UP000077342"/>
    </source>
</evidence>
<keyword evidence="2" id="KW-1185">Reference proteome</keyword>
<organism evidence="1 2">
    <name type="scientific">Mycobacterium ostraviense</name>
    <dbReference type="NCBI Taxonomy" id="2738409"/>
    <lineage>
        <taxon>Bacteria</taxon>
        <taxon>Bacillati</taxon>
        <taxon>Actinomycetota</taxon>
        <taxon>Actinomycetes</taxon>
        <taxon>Mycobacteriales</taxon>
        <taxon>Mycobacteriaceae</taxon>
        <taxon>Mycobacterium</taxon>
    </lineage>
</organism>
<reference evidence="2" key="1">
    <citation type="submission" date="2016-04" db="EMBL/GenBank/DDBJ databases">
        <authorList>
            <person name="Strapagiel D."/>
            <person name="Borowka P."/>
            <person name="Marciniak B."/>
            <person name="Bakula Z."/>
            <person name="Van Ingen J."/>
            <person name="Safianowska A."/>
            <person name="Dziadek J."/>
            <person name="Jagielski T."/>
        </authorList>
    </citation>
    <scope>NUCLEOTIDE SEQUENCE [LARGE SCALE GENOMIC DNA]</scope>
    <source>
        <strain evidence="2">1010001458</strain>
    </source>
</reference>
<accession>A0A162DTS7</accession>